<comment type="caution">
    <text evidence="2">The sequence shown here is derived from an EMBL/GenBank/DDBJ whole genome shotgun (WGS) entry which is preliminary data.</text>
</comment>
<accession>A0A6G1EBL0</accession>
<dbReference type="Proteomes" id="UP000479710">
    <property type="component" value="Unassembled WGS sequence"/>
</dbReference>
<feature type="compositionally biased region" description="Acidic residues" evidence="1">
    <location>
        <begin position="52"/>
        <end position="62"/>
    </location>
</feature>
<sequence>MKIGWLGDIYVGITEEGETLGSVQQWHAKGPKRARPSKVQHRRHAGAAARESDDDGGNDGDDRDAAGRPRWEEEDATDGNTGLTGSTGLWGRQRQLVGRDNSATTTRATTGDKDDSDSAARTEGGIQQARQLSAWPSRLGDGNGTEQAQNRRRVGGRAGAVRREQQRGGACRRWGGSADSPGCGGGAGE</sequence>
<feature type="compositionally biased region" description="Polar residues" evidence="1">
    <location>
        <begin position="78"/>
        <end position="87"/>
    </location>
</feature>
<proteinExistence type="predicted"/>
<name>A0A6G1EBL0_9ORYZ</name>
<reference evidence="2 3" key="1">
    <citation type="submission" date="2019-11" db="EMBL/GenBank/DDBJ databases">
        <title>Whole genome sequence of Oryza granulata.</title>
        <authorList>
            <person name="Li W."/>
        </authorList>
    </citation>
    <scope>NUCLEOTIDE SEQUENCE [LARGE SCALE GENOMIC DNA]</scope>
    <source>
        <strain evidence="3">cv. Menghai</strain>
        <tissue evidence="2">Leaf</tissue>
    </source>
</reference>
<protein>
    <submittedName>
        <fullName evidence="2">Uncharacterized protein</fullName>
    </submittedName>
</protein>
<keyword evidence="3" id="KW-1185">Reference proteome</keyword>
<feature type="compositionally biased region" description="Basic and acidic residues" evidence="1">
    <location>
        <begin position="110"/>
        <end position="120"/>
    </location>
</feature>
<evidence type="ECO:0000313" key="2">
    <source>
        <dbReference type="EMBL" id="KAF0922129.1"/>
    </source>
</evidence>
<feature type="compositionally biased region" description="Basic residues" evidence="1">
    <location>
        <begin position="29"/>
        <end position="45"/>
    </location>
</feature>
<evidence type="ECO:0000256" key="1">
    <source>
        <dbReference type="SAM" id="MobiDB-lite"/>
    </source>
</evidence>
<dbReference type="AlphaFoldDB" id="A0A6G1EBL0"/>
<gene>
    <name evidence="2" type="ORF">E2562_024691</name>
</gene>
<feature type="region of interest" description="Disordered" evidence="1">
    <location>
        <begin position="22"/>
        <end position="189"/>
    </location>
</feature>
<evidence type="ECO:0000313" key="3">
    <source>
        <dbReference type="Proteomes" id="UP000479710"/>
    </source>
</evidence>
<organism evidence="2 3">
    <name type="scientific">Oryza meyeriana var. granulata</name>
    <dbReference type="NCBI Taxonomy" id="110450"/>
    <lineage>
        <taxon>Eukaryota</taxon>
        <taxon>Viridiplantae</taxon>
        <taxon>Streptophyta</taxon>
        <taxon>Embryophyta</taxon>
        <taxon>Tracheophyta</taxon>
        <taxon>Spermatophyta</taxon>
        <taxon>Magnoliopsida</taxon>
        <taxon>Liliopsida</taxon>
        <taxon>Poales</taxon>
        <taxon>Poaceae</taxon>
        <taxon>BOP clade</taxon>
        <taxon>Oryzoideae</taxon>
        <taxon>Oryzeae</taxon>
        <taxon>Oryzinae</taxon>
        <taxon>Oryza</taxon>
        <taxon>Oryza meyeriana</taxon>
    </lineage>
</organism>
<dbReference type="EMBL" id="SPHZ02000004">
    <property type="protein sequence ID" value="KAF0922129.1"/>
    <property type="molecule type" value="Genomic_DNA"/>
</dbReference>